<reference evidence="2 3" key="1">
    <citation type="submission" date="2016-10" db="EMBL/GenBank/DDBJ databases">
        <authorList>
            <person name="Varghese N."/>
            <person name="Submissions S."/>
        </authorList>
    </citation>
    <scope>NUCLEOTIDE SEQUENCE [LARGE SCALE GENOMIC DNA]</scope>
    <source>
        <strain evidence="2 3">DSM 17997</strain>
    </source>
</reference>
<organism evidence="2 3">
    <name type="scientific">Rhodonellum ikkaensis</name>
    <dbReference type="NCBI Taxonomy" id="336829"/>
    <lineage>
        <taxon>Bacteria</taxon>
        <taxon>Pseudomonadati</taxon>
        <taxon>Bacteroidota</taxon>
        <taxon>Cytophagia</taxon>
        <taxon>Cytophagales</taxon>
        <taxon>Cytophagaceae</taxon>
        <taxon>Rhodonellum</taxon>
    </lineage>
</organism>
<keyword evidence="1" id="KW-1133">Transmembrane helix</keyword>
<comment type="caution">
    <text evidence="2">The sequence shown here is derived from an EMBL/GenBank/DDBJ whole genome shotgun (WGS) entry which is preliminary data.</text>
</comment>
<evidence type="ECO:0000313" key="3">
    <source>
        <dbReference type="Proteomes" id="UP000199663"/>
    </source>
</evidence>
<dbReference type="RefSeq" id="WP_019599900.1">
    <property type="nucleotide sequence ID" value="NZ_FNQC01000004.1"/>
</dbReference>
<sequence>MENENTPFKAGLNSGLILGLISVVLTYVIYFVDSSLLAAWYVGIGIFVLFIGLIIYFGIQYRNSIGGYMPFGAAFNFSFITLVVAGIIGVLANILLFTVVDPALPNVLVDAQMETQIAMLDKFGAGDSISSEQLDEMRTNLQNAYTPFGQLKGFGFLLIGYAIFALILGAILKKRDKSLDF</sequence>
<dbReference type="Proteomes" id="UP000199663">
    <property type="component" value="Unassembled WGS sequence"/>
</dbReference>
<feature type="transmembrane region" description="Helical" evidence="1">
    <location>
        <begin position="38"/>
        <end position="59"/>
    </location>
</feature>
<keyword evidence="3" id="KW-1185">Reference proteome</keyword>
<protein>
    <recommendedName>
        <fullName evidence="4">DUF4199 domain-containing protein</fullName>
    </recommendedName>
</protein>
<accession>A0A1H3P0M5</accession>
<dbReference type="InterPro" id="IPR025250">
    <property type="entry name" value="DUF4199"/>
</dbReference>
<keyword evidence="1" id="KW-0472">Membrane</keyword>
<evidence type="ECO:0000313" key="2">
    <source>
        <dbReference type="EMBL" id="SDY94677.1"/>
    </source>
</evidence>
<feature type="transmembrane region" description="Helical" evidence="1">
    <location>
        <begin position="153"/>
        <end position="172"/>
    </location>
</feature>
<name>A0A1H3P0M5_9BACT</name>
<dbReference type="Pfam" id="PF13858">
    <property type="entry name" value="DUF4199"/>
    <property type="match status" value="1"/>
</dbReference>
<gene>
    <name evidence="2" type="ORF">SAMN05444412_1043</name>
</gene>
<proteinExistence type="predicted"/>
<evidence type="ECO:0000256" key="1">
    <source>
        <dbReference type="SAM" id="Phobius"/>
    </source>
</evidence>
<keyword evidence="1" id="KW-0812">Transmembrane</keyword>
<dbReference type="EMBL" id="FNQC01000004">
    <property type="protein sequence ID" value="SDY94677.1"/>
    <property type="molecule type" value="Genomic_DNA"/>
</dbReference>
<feature type="transmembrane region" description="Helical" evidence="1">
    <location>
        <begin position="12"/>
        <end position="32"/>
    </location>
</feature>
<evidence type="ECO:0008006" key="4">
    <source>
        <dbReference type="Google" id="ProtNLM"/>
    </source>
</evidence>
<feature type="transmembrane region" description="Helical" evidence="1">
    <location>
        <begin position="71"/>
        <end position="100"/>
    </location>
</feature>